<comment type="caution">
    <text evidence="1">The sequence shown here is derived from an EMBL/GenBank/DDBJ whole genome shotgun (WGS) entry which is preliminary data.</text>
</comment>
<dbReference type="EMBL" id="QTSX02004416">
    <property type="protein sequence ID" value="KAJ9064794.1"/>
    <property type="molecule type" value="Genomic_DNA"/>
</dbReference>
<dbReference type="Proteomes" id="UP001165960">
    <property type="component" value="Unassembled WGS sequence"/>
</dbReference>
<organism evidence="1 2">
    <name type="scientific">Entomophthora muscae</name>
    <dbReference type="NCBI Taxonomy" id="34485"/>
    <lineage>
        <taxon>Eukaryota</taxon>
        <taxon>Fungi</taxon>
        <taxon>Fungi incertae sedis</taxon>
        <taxon>Zoopagomycota</taxon>
        <taxon>Entomophthoromycotina</taxon>
        <taxon>Entomophthoromycetes</taxon>
        <taxon>Entomophthorales</taxon>
        <taxon>Entomophthoraceae</taxon>
        <taxon>Entomophthora</taxon>
    </lineage>
</organism>
<evidence type="ECO:0000313" key="1">
    <source>
        <dbReference type="EMBL" id="KAJ9064794.1"/>
    </source>
</evidence>
<proteinExistence type="predicted"/>
<sequence length="160" mass="17663">MHLQNLVNILNKDTFLPPSIVHSYFGFTTWFSVGLILASLAQHYALTTFGTHGNLQTSTWSSSPRNFFLVEGGLPHGNNNAHQDLPSSLAQLQQFMNDVSWPLPFGNQISLLLTAPAPMEVDTNASPSKEAIWQSMTRMDKGADNKDQQSQILAIQHPSS</sequence>
<accession>A0ACC2SQW9</accession>
<gene>
    <name evidence="1" type="ORF">DSO57_1026550</name>
</gene>
<keyword evidence="2" id="KW-1185">Reference proteome</keyword>
<reference evidence="1" key="1">
    <citation type="submission" date="2022-04" db="EMBL/GenBank/DDBJ databases">
        <title>Genome of the entomopathogenic fungus Entomophthora muscae.</title>
        <authorList>
            <person name="Elya C."/>
            <person name="Lovett B.R."/>
            <person name="Lee E."/>
            <person name="Macias A.M."/>
            <person name="Hajek A.E."/>
            <person name="De Bivort B.L."/>
            <person name="Kasson M.T."/>
            <person name="De Fine Licht H.H."/>
            <person name="Stajich J.E."/>
        </authorList>
    </citation>
    <scope>NUCLEOTIDE SEQUENCE</scope>
    <source>
        <strain evidence="1">Berkeley</strain>
    </source>
</reference>
<evidence type="ECO:0000313" key="2">
    <source>
        <dbReference type="Proteomes" id="UP001165960"/>
    </source>
</evidence>
<name>A0ACC2SQW9_9FUNG</name>
<protein>
    <submittedName>
        <fullName evidence="1">Uncharacterized protein</fullName>
    </submittedName>
</protein>